<dbReference type="FunFam" id="3.40.50.300:FF:001179">
    <property type="entry name" value="Rho family GTPase"/>
    <property type="match status" value="1"/>
</dbReference>
<dbReference type="SMART" id="SM00175">
    <property type="entry name" value="RAB"/>
    <property type="match status" value="1"/>
</dbReference>
<dbReference type="InterPro" id="IPR027417">
    <property type="entry name" value="P-loop_NTPase"/>
</dbReference>
<keyword evidence="3" id="KW-0342">GTP-binding</keyword>
<reference evidence="5 6" key="1">
    <citation type="journal article" date="2016" name="Genome Biol. Evol.">
        <title>Gene Family Evolution Reflects Adaptation to Soil Environmental Stressors in the Genome of the Collembolan Orchesella cincta.</title>
        <authorList>
            <person name="Faddeeva-Vakhrusheva A."/>
            <person name="Derks M.F."/>
            <person name="Anvar S.Y."/>
            <person name="Agamennone V."/>
            <person name="Suring W."/>
            <person name="Smit S."/>
            <person name="van Straalen N.M."/>
            <person name="Roelofs D."/>
        </authorList>
    </citation>
    <scope>NUCLEOTIDE SEQUENCE [LARGE SCALE GENOMIC DNA]</scope>
    <source>
        <tissue evidence="5">Mixed pool</tissue>
    </source>
</reference>
<evidence type="ECO:0000313" key="6">
    <source>
        <dbReference type="Proteomes" id="UP000094527"/>
    </source>
</evidence>
<dbReference type="GO" id="GO:0003006">
    <property type="term" value="P:developmental process involved in reproduction"/>
    <property type="evidence" value="ECO:0007669"/>
    <property type="project" value="UniProtKB-ARBA"/>
</dbReference>
<keyword evidence="6" id="KW-1185">Reference proteome</keyword>
<dbReference type="GO" id="GO:0007264">
    <property type="term" value="P:small GTPase-mediated signal transduction"/>
    <property type="evidence" value="ECO:0007669"/>
    <property type="project" value="InterPro"/>
</dbReference>
<dbReference type="Proteomes" id="UP000094527">
    <property type="component" value="Unassembled WGS sequence"/>
</dbReference>
<evidence type="ECO:0000313" key="5">
    <source>
        <dbReference type="EMBL" id="ODM89289.1"/>
    </source>
</evidence>
<dbReference type="Gene3D" id="3.40.50.300">
    <property type="entry name" value="P-loop containing nucleotide triphosphate hydrolases"/>
    <property type="match status" value="1"/>
</dbReference>
<feature type="region of interest" description="Disordered" evidence="4">
    <location>
        <begin position="182"/>
        <end position="202"/>
    </location>
</feature>
<dbReference type="InterPro" id="IPR003578">
    <property type="entry name" value="Small_GTPase_Rho"/>
</dbReference>
<dbReference type="GO" id="GO:0035006">
    <property type="term" value="P:melanization defense response"/>
    <property type="evidence" value="ECO:0007669"/>
    <property type="project" value="UniProtKB-ARBA"/>
</dbReference>
<dbReference type="InterPro" id="IPR005225">
    <property type="entry name" value="Small_GTP-bd"/>
</dbReference>
<dbReference type="GO" id="GO:0022412">
    <property type="term" value="P:cellular process involved in reproduction in multicellular organism"/>
    <property type="evidence" value="ECO:0007669"/>
    <property type="project" value="UniProtKB-ARBA"/>
</dbReference>
<evidence type="ECO:0000256" key="1">
    <source>
        <dbReference type="ARBA" id="ARBA00010142"/>
    </source>
</evidence>
<evidence type="ECO:0000256" key="4">
    <source>
        <dbReference type="SAM" id="MobiDB-lite"/>
    </source>
</evidence>
<proteinExistence type="inferred from homology"/>
<dbReference type="PROSITE" id="PS51420">
    <property type="entry name" value="RHO"/>
    <property type="match status" value="1"/>
</dbReference>
<dbReference type="NCBIfam" id="TIGR00231">
    <property type="entry name" value="small_GTP"/>
    <property type="match status" value="1"/>
</dbReference>
<dbReference type="OrthoDB" id="8830751at2759"/>
<dbReference type="PROSITE" id="PS51419">
    <property type="entry name" value="RAB"/>
    <property type="match status" value="1"/>
</dbReference>
<dbReference type="GO" id="GO:0005525">
    <property type="term" value="F:GTP binding"/>
    <property type="evidence" value="ECO:0007669"/>
    <property type="project" value="UniProtKB-KW"/>
</dbReference>
<dbReference type="STRING" id="48709.A0A1D2M8M5"/>
<evidence type="ECO:0000256" key="2">
    <source>
        <dbReference type="ARBA" id="ARBA00022741"/>
    </source>
</evidence>
<protein>
    <submittedName>
        <fullName evidence="5">Ras-like GTP-binding protein Rho1</fullName>
    </submittedName>
</protein>
<accession>A0A1D2M8M5</accession>
<dbReference type="InterPro" id="IPR001806">
    <property type="entry name" value="Small_GTPase"/>
</dbReference>
<dbReference type="CDD" id="cd00157">
    <property type="entry name" value="Rho"/>
    <property type="match status" value="1"/>
</dbReference>
<dbReference type="PANTHER" id="PTHR24072">
    <property type="entry name" value="RHO FAMILY GTPASE"/>
    <property type="match status" value="1"/>
</dbReference>
<dbReference type="SUPFAM" id="SSF52540">
    <property type="entry name" value="P-loop containing nucleoside triphosphate hydrolases"/>
    <property type="match status" value="1"/>
</dbReference>
<name>A0A1D2M8M5_ORCCI</name>
<dbReference type="PRINTS" id="PR00449">
    <property type="entry name" value="RASTRNSFRMNG"/>
</dbReference>
<dbReference type="SMART" id="SM00174">
    <property type="entry name" value="RHO"/>
    <property type="match status" value="1"/>
</dbReference>
<dbReference type="SMART" id="SM00173">
    <property type="entry name" value="RAS"/>
    <property type="match status" value="1"/>
</dbReference>
<dbReference type="OMA" id="ENVINKW"/>
<dbReference type="AlphaFoldDB" id="A0A1D2M8M5"/>
<dbReference type="Pfam" id="PF00071">
    <property type="entry name" value="Ras"/>
    <property type="match status" value="1"/>
</dbReference>
<comment type="caution">
    <text evidence="5">The sequence shown here is derived from an EMBL/GenBank/DDBJ whole genome shotgun (WGS) entry which is preliminary data.</text>
</comment>
<dbReference type="EMBL" id="LJIJ01002750">
    <property type="protein sequence ID" value="ODM89289.1"/>
    <property type="molecule type" value="Genomic_DNA"/>
</dbReference>
<keyword evidence="2" id="KW-0547">Nucleotide-binding</keyword>
<dbReference type="GO" id="GO:0035099">
    <property type="term" value="P:hemocyte migration"/>
    <property type="evidence" value="ECO:0007669"/>
    <property type="project" value="UniProtKB-ARBA"/>
</dbReference>
<evidence type="ECO:0000256" key="3">
    <source>
        <dbReference type="ARBA" id="ARBA00023134"/>
    </source>
</evidence>
<comment type="similarity">
    <text evidence="1">Belongs to the small GTPase superfamily. Rho family.</text>
</comment>
<dbReference type="PROSITE" id="PS51421">
    <property type="entry name" value="RAS"/>
    <property type="match status" value="1"/>
</dbReference>
<gene>
    <name evidence="5" type="ORF">Ocin01_17393</name>
</gene>
<dbReference type="GO" id="GO:0001667">
    <property type="term" value="P:ameboidal-type cell migration"/>
    <property type="evidence" value="ECO:0007669"/>
    <property type="project" value="UniProtKB-ARBA"/>
</dbReference>
<dbReference type="GO" id="GO:0003924">
    <property type="term" value="F:GTPase activity"/>
    <property type="evidence" value="ECO:0007669"/>
    <property type="project" value="InterPro"/>
</dbReference>
<organism evidence="5 6">
    <name type="scientific">Orchesella cincta</name>
    <name type="common">Springtail</name>
    <name type="synonym">Podura cincta</name>
    <dbReference type="NCBI Taxonomy" id="48709"/>
    <lineage>
        <taxon>Eukaryota</taxon>
        <taxon>Metazoa</taxon>
        <taxon>Ecdysozoa</taxon>
        <taxon>Arthropoda</taxon>
        <taxon>Hexapoda</taxon>
        <taxon>Collembola</taxon>
        <taxon>Entomobryomorpha</taxon>
        <taxon>Entomobryoidea</taxon>
        <taxon>Orchesellidae</taxon>
        <taxon>Orchesellinae</taxon>
        <taxon>Orchesella</taxon>
    </lineage>
</organism>
<sequence>MALFSTKLVIVGDGGCGKTSLLSTFTRNQFPETYVPTEFDISTAQMKLVGNQVELTIRDTSGQEDYDRLRPLSYPNSNAILVCYAIDAPDSLENVSEKWSPEIQYYCRGIPVILVGNKMDLRDDPNTIQELSKKQQEPVTFADGVWVAQKIGAQAYLECSAKSGERVQNVFETAARAALQLQSHSHWHHQRKSVEGAAESPS</sequence>